<keyword evidence="4 11" id="KW-0732">Signal</keyword>
<evidence type="ECO:0000256" key="7">
    <source>
        <dbReference type="ARBA" id="ARBA00023157"/>
    </source>
</evidence>
<dbReference type="InterPro" id="IPR051713">
    <property type="entry name" value="T-cell_Activation_Regulation"/>
</dbReference>
<evidence type="ECO:0000313" key="14">
    <source>
        <dbReference type="Proteomes" id="UP001187315"/>
    </source>
</evidence>
<evidence type="ECO:0000256" key="11">
    <source>
        <dbReference type="SAM" id="SignalP"/>
    </source>
</evidence>
<gene>
    <name evidence="13" type="ORF">Q7C36_021172</name>
</gene>
<feature type="chain" id="PRO_5041679408" description="Ig-like domain-containing protein" evidence="11">
    <location>
        <begin position="21"/>
        <end position="163"/>
    </location>
</feature>
<dbReference type="GO" id="GO:0009897">
    <property type="term" value="C:external side of plasma membrane"/>
    <property type="evidence" value="ECO:0007669"/>
    <property type="project" value="TreeGrafter"/>
</dbReference>
<dbReference type="GO" id="GO:0042130">
    <property type="term" value="P:negative regulation of T cell proliferation"/>
    <property type="evidence" value="ECO:0007669"/>
    <property type="project" value="TreeGrafter"/>
</dbReference>
<dbReference type="InterPro" id="IPR013783">
    <property type="entry name" value="Ig-like_fold"/>
</dbReference>
<dbReference type="EMBL" id="JAVHJS010000023">
    <property type="protein sequence ID" value="KAK2819526.1"/>
    <property type="molecule type" value="Genomic_DNA"/>
</dbReference>
<dbReference type="PANTHER" id="PTHR25466">
    <property type="entry name" value="T-LYMPHOCYTE ACTIVATION ANTIGEN"/>
    <property type="match status" value="1"/>
</dbReference>
<keyword evidence="10" id="KW-0393">Immunoglobulin domain</keyword>
<accession>A0AA88LQ36</accession>
<keyword evidence="9" id="KW-0325">Glycoprotein</keyword>
<evidence type="ECO:0000256" key="5">
    <source>
        <dbReference type="ARBA" id="ARBA00022989"/>
    </source>
</evidence>
<keyword evidence="7" id="KW-1015">Disulfide bond</keyword>
<comment type="subcellular location">
    <subcellularLocation>
        <location evidence="1">Cell membrane</location>
        <topology evidence="1">Single-pass type I membrane protein</topology>
    </subcellularLocation>
</comment>
<name>A0AA88LQ36_TACVA</name>
<feature type="domain" description="Ig-like" evidence="12">
    <location>
        <begin position="31"/>
        <end position="116"/>
    </location>
</feature>
<evidence type="ECO:0000313" key="13">
    <source>
        <dbReference type="EMBL" id="KAK2819526.1"/>
    </source>
</evidence>
<evidence type="ECO:0000256" key="2">
    <source>
        <dbReference type="ARBA" id="ARBA00022475"/>
    </source>
</evidence>
<dbReference type="InterPro" id="IPR013106">
    <property type="entry name" value="Ig_V-set"/>
</dbReference>
<dbReference type="GO" id="GO:0006955">
    <property type="term" value="P:immune response"/>
    <property type="evidence" value="ECO:0007669"/>
    <property type="project" value="TreeGrafter"/>
</dbReference>
<keyword evidence="5" id="KW-1133">Transmembrane helix</keyword>
<evidence type="ECO:0000256" key="8">
    <source>
        <dbReference type="ARBA" id="ARBA00023170"/>
    </source>
</evidence>
<evidence type="ECO:0000256" key="4">
    <source>
        <dbReference type="ARBA" id="ARBA00022729"/>
    </source>
</evidence>
<keyword evidence="14" id="KW-1185">Reference proteome</keyword>
<evidence type="ECO:0000256" key="10">
    <source>
        <dbReference type="ARBA" id="ARBA00023319"/>
    </source>
</evidence>
<keyword evidence="3" id="KW-0812">Transmembrane</keyword>
<comment type="caution">
    <text evidence="13">The sequence shown here is derived from an EMBL/GenBank/DDBJ whole genome shotgun (WGS) entry which is preliminary data.</text>
</comment>
<evidence type="ECO:0000256" key="6">
    <source>
        <dbReference type="ARBA" id="ARBA00023136"/>
    </source>
</evidence>
<reference evidence="13" key="1">
    <citation type="submission" date="2023-08" db="EMBL/GenBank/DDBJ databases">
        <title>Pelteobagrus vachellii genome.</title>
        <authorList>
            <person name="Liu H."/>
        </authorList>
    </citation>
    <scope>NUCLEOTIDE SEQUENCE</scope>
    <source>
        <strain evidence="13">PRFRI_2022a</strain>
        <tissue evidence="13">Muscle</tissue>
    </source>
</reference>
<dbReference type="AlphaFoldDB" id="A0AA88LQ36"/>
<evidence type="ECO:0000259" key="12">
    <source>
        <dbReference type="PROSITE" id="PS50835"/>
    </source>
</evidence>
<dbReference type="GO" id="GO:0007166">
    <property type="term" value="P:cell surface receptor signaling pathway"/>
    <property type="evidence" value="ECO:0007669"/>
    <property type="project" value="TreeGrafter"/>
</dbReference>
<protein>
    <recommendedName>
        <fullName evidence="12">Ig-like domain-containing protein</fullName>
    </recommendedName>
</protein>
<dbReference type="InterPro" id="IPR036179">
    <property type="entry name" value="Ig-like_dom_sf"/>
</dbReference>
<dbReference type="Gene3D" id="2.60.40.10">
    <property type="entry name" value="Immunoglobulins"/>
    <property type="match status" value="1"/>
</dbReference>
<evidence type="ECO:0000256" key="9">
    <source>
        <dbReference type="ARBA" id="ARBA00023180"/>
    </source>
</evidence>
<dbReference type="SUPFAM" id="SSF48726">
    <property type="entry name" value="Immunoglobulin"/>
    <property type="match status" value="1"/>
</dbReference>
<feature type="signal peptide" evidence="11">
    <location>
        <begin position="1"/>
        <end position="20"/>
    </location>
</feature>
<sequence length="163" mass="18305">MNWRCLLFFMVHLLIHNVLVQSIETREAIVGDTVILPCSTVAGGDVFWQDDEETVVINIIKNEENFLNQDPKYKGRVQTFQTEIAKGNFSIKLSNVKLSDSGTYTCHPTAQRVELTVKGLMTQSPTLQGQYTKKQPTLGNGDITIRASSLFLLGFSLLYSLDF</sequence>
<organism evidence="13 14">
    <name type="scientific">Tachysurus vachellii</name>
    <name type="common">Darkbarbel catfish</name>
    <name type="synonym">Pelteobagrus vachellii</name>
    <dbReference type="NCBI Taxonomy" id="175792"/>
    <lineage>
        <taxon>Eukaryota</taxon>
        <taxon>Metazoa</taxon>
        <taxon>Chordata</taxon>
        <taxon>Craniata</taxon>
        <taxon>Vertebrata</taxon>
        <taxon>Euteleostomi</taxon>
        <taxon>Actinopterygii</taxon>
        <taxon>Neopterygii</taxon>
        <taxon>Teleostei</taxon>
        <taxon>Ostariophysi</taxon>
        <taxon>Siluriformes</taxon>
        <taxon>Bagridae</taxon>
        <taxon>Tachysurus</taxon>
    </lineage>
</organism>
<dbReference type="Pfam" id="PF07686">
    <property type="entry name" value="V-set"/>
    <property type="match status" value="1"/>
</dbReference>
<dbReference type="PANTHER" id="PTHR25466:SF14">
    <property type="entry name" value="BUTYROPHILIN SUBFAMILY 2 MEMBER A2-LIKE-RELATED"/>
    <property type="match status" value="1"/>
</dbReference>
<dbReference type="InterPro" id="IPR003599">
    <property type="entry name" value="Ig_sub"/>
</dbReference>
<dbReference type="InterPro" id="IPR007110">
    <property type="entry name" value="Ig-like_dom"/>
</dbReference>
<dbReference type="GO" id="GO:0071222">
    <property type="term" value="P:cellular response to lipopolysaccharide"/>
    <property type="evidence" value="ECO:0007669"/>
    <property type="project" value="TreeGrafter"/>
</dbReference>
<dbReference type="GO" id="GO:0042102">
    <property type="term" value="P:positive regulation of T cell proliferation"/>
    <property type="evidence" value="ECO:0007669"/>
    <property type="project" value="TreeGrafter"/>
</dbReference>
<dbReference type="PROSITE" id="PS50835">
    <property type="entry name" value="IG_LIKE"/>
    <property type="match status" value="1"/>
</dbReference>
<keyword evidence="6" id="KW-0472">Membrane</keyword>
<keyword evidence="2" id="KW-1003">Cell membrane</keyword>
<evidence type="ECO:0000256" key="3">
    <source>
        <dbReference type="ARBA" id="ARBA00022692"/>
    </source>
</evidence>
<keyword evidence="8" id="KW-0675">Receptor</keyword>
<dbReference type="GO" id="GO:0031295">
    <property type="term" value="P:T cell costimulation"/>
    <property type="evidence" value="ECO:0007669"/>
    <property type="project" value="TreeGrafter"/>
</dbReference>
<dbReference type="SMART" id="SM00409">
    <property type="entry name" value="IG"/>
    <property type="match status" value="1"/>
</dbReference>
<evidence type="ECO:0000256" key="1">
    <source>
        <dbReference type="ARBA" id="ARBA00004251"/>
    </source>
</evidence>
<dbReference type="Proteomes" id="UP001187315">
    <property type="component" value="Unassembled WGS sequence"/>
</dbReference>
<proteinExistence type="predicted"/>